<dbReference type="Pfam" id="PF03466">
    <property type="entry name" value="LysR_substrate"/>
    <property type="match status" value="1"/>
</dbReference>
<dbReference type="EMBL" id="VTXO01000001">
    <property type="protein sequence ID" value="NOI79779.1"/>
    <property type="molecule type" value="Genomic_DNA"/>
</dbReference>
<reference evidence="6 7" key="1">
    <citation type="submission" date="2019-08" db="EMBL/GenBank/DDBJ databases">
        <title>Draft genome sequencing and comparative genomics of hatchery-associated Vibrios.</title>
        <authorList>
            <person name="Kehlet-Delgado H."/>
            <person name="Mueller R.S."/>
        </authorList>
    </citation>
    <scope>NUCLEOTIDE SEQUENCE [LARGE SCALE GENOMIC DNA]</scope>
    <source>
        <strain evidence="6 7">01-65-5-1</strain>
    </source>
</reference>
<dbReference type="PANTHER" id="PTHR30537:SF5">
    <property type="entry name" value="HTH-TYPE TRANSCRIPTIONAL ACTIVATOR TTDR-RELATED"/>
    <property type="match status" value="1"/>
</dbReference>
<keyword evidence="2" id="KW-0805">Transcription regulation</keyword>
<keyword evidence="4" id="KW-0804">Transcription</keyword>
<evidence type="ECO:0000256" key="2">
    <source>
        <dbReference type="ARBA" id="ARBA00023015"/>
    </source>
</evidence>
<evidence type="ECO:0000259" key="5">
    <source>
        <dbReference type="PROSITE" id="PS50931"/>
    </source>
</evidence>
<dbReference type="InterPro" id="IPR036388">
    <property type="entry name" value="WH-like_DNA-bd_sf"/>
</dbReference>
<dbReference type="Pfam" id="PF00126">
    <property type="entry name" value="HTH_1"/>
    <property type="match status" value="1"/>
</dbReference>
<evidence type="ECO:0000256" key="3">
    <source>
        <dbReference type="ARBA" id="ARBA00023125"/>
    </source>
</evidence>
<evidence type="ECO:0000313" key="7">
    <source>
        <dbReference type="Proteomes" id="UP000572722"/>
    </source>
</evidence>
<dbReference type="GO" id="GO:0003700">
    <property type="term" value="F:DNA-binding transcription factor activity"/>
    <property type="evidence" value="ECO:0007669"/>
    <property type="project" value="InterPro"/>
</dbReference>
<name>A0AAE5LGY0_9VIBR</name>
<dbReference type="SUPFAM" id="SSF46785">
    <property type="entry name" value="Winged helix' DNA-binding domain"/>
    <property type="match status" value="1"/>
</dbReference>
<dbReference type="GO" id="GO:0043565">
    <property type="term" value="F:sequence-specific DNA binding"/>
    <property type="evidence" value="ECO:0007669"/>
    <property type="project" value="TreeGrafter"/>
</dbReference>
<dbReference type="AlphaFoldDB" id="A0AAE5LGY0"/>
<gene>
    <name evidence="6" type="ORF">F0237_03805</name>
</gene>
<feature type="domain" description="HTH lysR-type" evidence="5">
    <location>
        <begin position="1"/>
        <end position="52"/>
    </location>
</feature>
<dbReference type="GO" id="GO:0006351">
    <property type="term" value="P:DNA-templated transcription"/>
    <property type="evidence" value="ECO:0007669"/>
    <property type="project" value="TreeGrafter"/>
</dbReference>
<dbReference type="InterPro" id="IPR058163">
    <property type="entry name" value="LysR-type_TF_proteobact-type"/>
</dbReference>
<protein>
    <submittedName>
        <fullName evidence="6">LysR family transcriptional regulator</fullName>
    </submittedName>
</protein>
<evidence type="ECO:0000313" key="6">
    <source>
        <dbReference type="EMBL" id="NOI79779.1"/>
    </source>
</evidence>
<dbReference type="FunFam" id="1.10.10.10:FF:000001">
    <property type="entry name" value="LysR family transcriptional regulator"/>
    <property type="match status" value="1"/>
</dbReference>
<evidence type="ECO:0000256" key="1">
    <source>
        <dbReference type="ARBA" id="ARBA00009437"/>
    </source>
</evidence>
<organism evidence="6 7">
    <name type="scientific">Vibrio tubiashii</name>
    <dbReference type="NCBI Taxonomy" id="29498"/>
    <lineage>
        <taxon>Bacteria</taxon>
        <taxon>Pseudomonadati</taxon>
        <taxon>Pseudomonadota</taxon>
        <taxon>Gammaproteobacteria</taxon>
        <taxon>Vibrionales</taxon>
        <taxon>Vibrionaceae</taxon>
        <taxon>Vibrio</taxon>
        <taxon>Vibrio oreintalis group</taxon>
    </lineage>
</organism>
<dbReference type="InterPro" id="IPR036390">
    <property type="entry name" value="WH_DNA-bd_sf"/>
</dbReference>
<dbReference type="PROSITE" id="PS50931">
    <property type="entry name" value="HTH_LYSR"/>
    <property type="match status" value="1"/>
</dbReference>
<dbReference type="CDD" id="cd08422">
    <property type="entry name" value="PBP2_CrgA_like"/>
    <property type="match status" value="1"/>
</dbReference>
<dbReference type="RefSeq" id="WP_171320959.1">
    <property type="nucleotide sequence ID" value="NZ_VTXO01000001.1"/>
</dbReference>
<dbReference type="Gene3D" id="1.10.10.10">
    <property type="entry name" value="Winged helix-like DNA-binding domain superfamily/Winged helix DNA-binding domain"/>
    <property type="match status" value="1"/>
</dbReference>
<evidence type="ECO:0000256" key="4">
    <source>
        <dbReference type="ARBA" id="ARBA00023163"/>
    </source>
</evidence>
<comment type="similarity">
    <text evidence="1">Belongs to the LysR transcriptional regulatory family.</text>
</comment>
<accession>A0AAE5LGY0</accession>
<dbReference type="SUPFAM" id="SSF53850">
    <property type="entry name" value="Periplasmic binding protein-like II"/>
    <property type="match status" value="1"/>
</dbReference>
<proteinExistence type="inferred from homology"/>
<dbReference type="PANTHER" id="PTHR30537">
    <property type="entry name" value="HTH-TYPE TRANSCRIPTIONAL REGULATOR"/>
    <property type="match status" value="1"/>
</dbReference>
<dbReference type="Proteomes" id="UP000572722">
    <property type="component" value="Unassembled WGS sequence"/>
</dbReference>
<dbReference type="InterPro" id="IPR005119">
    <property type="entry name" value="LysR_subst-bd"/>
</dbReference>
<dbReference type="InterPro" id="IPR000847">
    <property type="entry name" value="LysR_HTH_N"/>
</dbReference>
<sequence>MMFLELAEQGSFTKATEKLGISKGYMSKQIKALEEELKTKLVVRSTRHMRLTAEGQRAYNHGLKIKHQIHAFRDNVQEENEQISGLLRLTAPKMFTEAFLTDICFKFKQLHPDIEFELNSSFTKHNLIQDDIDLAIRATNTPPDNLVAHKLFSYRHILVASANYLTNNGTPQVEGDLLDHSCLTTLHQTNWPLKSSDPIVSGWLKTNENHVLKQQALEGRGIVRVPSYYVEQEVERGELREVLSKQNSGQTNSFYLLYPQPVYPPAKLITFIEYVKSYFENTDYAFDQKD</sequence>
<comment type="caution">
    <text evidence="6">The sequence shown here is derived from an EMBL/GenBank/DDBJ whole genome shotgun (WGS) entry which is preliminary data.</text>
</comment>
<dbReference type="Gene3D" id="3.40.190.290">
    <property type="match status" value="1"/>
</dbReference>
<keyword evidence="3" id="KW-0238">DNA-binding</keyword>